<dbReference type="Pfam" id="PF00497">
    <property type="entry name" value="SBP_bac_3"/>
    <property type="match status" value="1"/>
</dbReference>
<evidence type="ECO:0000256" key="3">
    <source>
        <dbReference type="SAM" id="SignalP"/>
    </source>
</evidence>
<evidence type="ECO:0000256" key="2">
    <source>
        <dbReference type="ARBA" id="ARBA00022729"/>
    </source>
</evidence>
<dbReference type="AlphaFoldDB" id="H5TCR4"/>
<dbReference type="Proteomes" id="UP000053586">
    <property type="component" value="Unassembled WGS sequence"/>
</dbReference>
<keyword evidence="2 3" id="KW-0732">Signal</keyword>
<dbReference type="EMBL" id="BAET01000020">
    <property type="protein sequence ID" value="GAB56091.1"/>
    <property type="molecule type" value="Genomic_DNA"/>
</dbReference>
<dbReference type="SMART" id="SM00062">
    <property type="entry name" value="PBPb"/>
    <property type="match status" value="1"/>
</dbReference>
<evidence type="ECO:0000259" key="4">
    <source>
        <dbReference type="SMART" id="SM00062"/>
    </source>
</evidence>
<evidence type="ECO:0000313" key="6">
    <source>
        <dbReference type="Proteomes" id="UP000053586"/>
    </source>
</evidence>
<accession>H5TCR4</accession>
<evidence type="ECO:0000313" key="5">
    <source>
        <dbReference type="EMBL" id="GAB56091.1"/>
    </source>
</evidence>
<gene>
    <name evidence="5" type="primary">artI</name>
    <name evidence="5" type="ORF">GPUN_1976</name>
</gene>
<protein>
    <submittedName>
        <fullName evidence="5">Arginine transport system substrate-binding protein</fullName>
    </submittedName>
</protein>
<feature type="signal peptide" evidence="3">
    <location>
        <begin position="1"/>
        <end position="25"/>
    </location>
</feature>
<dbReference type="PANTHER" id="PTHR35936:SF19">
    <property type="entry name" value="AMINO-ACID-BINDING PROTEIN YXEM-RELATED"/>
    <property type="match status" value="1"/>
</dbReference>
<keyword evidence="6" id="KW-1185">Reference proteome</keyword>
<sequence length="282" mass="31638">MNYYTVAIINIIIAFSLFFSSPSFANNTFSPDIQRILDRGTLVVAMFAQDTPPFYYVNEENQLTGVDVEMIKGFARLLNVDVVFDRSPTSLGAVVDMIADEKADVGISKLSITFNRVQRVLFTKPYIEMRQALLVNQLSLAKQLEGGSREEVLLSLSGKIGVIGNSSYVKYAKRNFINMEVVEYKSWNDVVDAVIKGEVTAAYRDEAEIKKIVRDNPDLSLTVLTVTLKDAADPKGIAVSKNASHLKELLEFYIDSLNLNLTTNKVLYHYDDIIKSIKRNTE</sequence>
<dbReference type="RefSeq" id="WP_006005865.1">
    <property type="nucleotide sequence ID" value="NZ_BAET01000020.1"/>
</dbReference>
<reference evidence="5 6" key="1">
    <citation type="journal article" date="2012" name="J. Bacteriol.">
        <title>Genome sequence of proteorhodopsin-containing sea ice bacterium Glaciecola punicea ACAM 611T.</title>
        <authorList>
            <person name="Qin Q.-L."/>
            <person name="Xie B.-B."/>
            <person name="Shu Y.-L."/>
            <person name="Rong J.-C."/>
            <person name="Zhao D.-L."/>
            <person name="Zhang X.-Y."/>
            <person name="Chen X.-L."/>
            <person name="Zhou B.-C."/>
            <person name="Zhanga Y.-Z."/>
        </authorList>
    </citation>
    <scope>NUCLEOTIDE SEQUENCE [LARGE SCALE GENOMIC DNA]</scope>
    <source>
        <strain evidence="5 6">ACAM 611</strain>
    </source>
</reference>
<dbReference type="InterPro" id="IPR001638">
    <property type="entry name" value="Solute-binding_3/MltF_N"/>
</dbReference>
<comment type="caution">
    <text evidence="5">The sequence shown here is derived from an EMBL/GenBank/DDBJ whole genome shotgun (WGS) entry which is preliminary data.</text>
</comment>
<evidence type="ECO:0000256" key="1">
    <source>
        <dbReference type="ARBA" id="ARBA00010333"/>
    </source>
</evidence>
<organism evidence="5 6">
    <name type="scientific">Glaciecola punicea ACAM 611</name>
    <dbReference type="NCBI Taxonomy" id="1121923"/>
    <lineage>
        <taxon>Bacteria</taxon>
        <taxon>Pseudomonadati</taxon>
        <taxon>Pseudomonadota</taxon>
        <taxon>Gammaproteobacteria</taxon>
        <taxon>Alteromonadales</taxon>
        <taxon>Alteromonadaceae</taxon>
        <taxon>Glaciecola</taxon>
    </lineage>
</organism>
<comment type="similarity">
    <text evidence="1">Belongs to the bacterial solute-binding protein 3 family.</text>
</comment>
<reference evidence="5 6" key="2">
    <citation type="journal article" date="2017" name="Antonie Van Leeuwenhoek">
        <title>Rhizobium rhizosphaerae sp. nov., a novel species isolated from rice rhizosphere.</title>
        <authorList>
            <person name="Zhao J.J."/>
            <person name="Zhang J."/>
            <person name="Zhang R.J."/>
            <person name="Zhang C.W."/>
            <person name="Yin H.Q."/>
            <person name="Zhang X.X."/>
        </authorList>
    </citation>
    <scope>NUCLEOTIDE SEQUENCE [LARGE SCALE GENOMIC DNA]</scope>
    <source>
        <strain evidence="5 6">ACAM 611</strain>
    </source>
</reference>
<dbReference type="eggNOG" id="COG0834">
    <property type="taxonomic scope" value="Bacteria"/>
</dbReference>
<dbReference type="PANTHER" id="PTHR35936">
    <property type="entry name" value="MEMBRANE-BOUND LYTIC MUREIN TRANSGLYCOSYLASE F"/>
    <property type="match status" value="1"/>
</dbReference>
<name>H5TCR4_9ALTE</name>
<feature type="chain" id="PRO_5003598237" evidence="3">
    <location>
        <begin position="26"/>
        <end position="282"/>
    </location>
</feature>
<proteinExistence type="inferred from homology"/>
<feature type="domain" description="Solute-binding protein family 3/N-terminal" evidence="4">
    <location>
        <begin position="41"/>
        <end position="277"/>
    </location>
</feature>
<dbReference type="SUPFAM" id="SSF53850">
    <property type="entry name" value="Periplasmic binding protein-like II"/>
    <property type="match status" value="1"/>
</dbReference>
<dbReference type="STRING" id="56804.BAE46_07010"/>
<dbReference type="Gene3D" id="3.40.190.10">
    <property type="entry name" value="Periplasmic binding protein-like II"/>
    <property type="match status" value="2"/>
</dbReference>
<dbReference type="OrthoDB" id="368476at2"/>